<dbReference type="GO" id="GO:0051539">
    <property type="term" value="F:4 iron, 4 sulfur cluster binding"/>
    <property type="evidence" value="ECO:0007669"/>
    <property type="project" value="UniProtKB-UniRule"/>
</dbReference>
<dbReference type="GO" id="GO:1904047">
    <property type="term" value="F:S-adenosyl-L-methionine binding"/>
    <property type="evidence" value="ECO:0007669"/>
    <property type="project" value="UniProtKB-UniRule"/>
</dbReference>
<comment type="catalytic activity">
    <reaction evidence="11 12">
        <text>GTP + AH2 + S-adenosyl-L-methionine = (8S)-3',8-cyclo-7,8-dihydroguanosine 5'-triphosphate + 5'-deoxyadenosine + L-methionine + A + H(+)</text>
        <dbReference type="Rhea" id="RHEA:49576"/>
        <dbReference type="ChEBI" id="CHEBI:13193"/>
        <dbReference type="ChEBI" id="CHEBI:15378"/>
        <dbReference type="ChEBI" id="CHEBI:17319"/>
        <dbReference type="ChEBI" id="CHEBI:17499"/>
        <dbReference type="ChEBI" id="CHEBI:37565"/>
        <dbReference type="ChEBI" id="CHEBI:57844"/>
        <dbReference type="ChEBI" id="CHEBI:59789"/>
        <dbReference type="ChEBI" id="CHEBI:131766"/>
        <dbReference type="EC" id="4.1.99.22"/>
    </reaction>
</comment>
<dbReference type="CDD" id="cd01335">
    <property type="entry name" value="Radical_SAM"/>
    <property type="match status" value="1"/>
</dbReference>
<comment type="similarity">
    <text evidence="12">Belongs to the radical SAM superfamily. MoaA family.</text>
</comment>
<evidence type="ECO:0000256" key="11">
    <source>
        <dbReference type="ARBA" id="ARBA00048697"/>
    </source>
</evidence>
<protein>
    <recommendedName>
        <fullName evidence="1 12">GTP 3',8-cyclase</fullName>
        <ecNumber evidence="1 12">4.1.99.22</ecNumber>
    </recommendedName>
    <alternativeName>
        <fullName evidence="12">Molybdenum cofactor biosynthesis protein A</fullName>
    </alternativeName>
</protein>
<dbReference type="EC" id="4.1.99.22" evidence="1 12"/>
<keyword evidence="15" id="KW-1185">Reference proteome</keyword>
<keyword evidence="9 12" id="KW-0501">Molybdenum cofactor biosynthesis</keyword>
<proteinExistence type="inferred from homology"/>
<comment type="cofactor">
    <cofactor evidence="12">
        <name>[4Fe-4S] cluster</name>
        <dbReference type="ChEBI" id="CHEBI:49883"/>
    </cofactor>
    <text evidence="12">Binds 2 [4Fe-4S] clusters. Binds 1 [4Fe-4S] cluster coordinated with 3 cysteines and an exchangeable S-adenosyl-L-methionine and 1 [4Fe-4S] cluster coordinated with 3 cysteines and the GTP-derived substrate.</text>
</comment>
<dbReference type="PROSITE" id="PS51918">
    <property type="entry name" value="RADICAL_SAM"/>
    <property type="match status" value="1"/>
</dbReference>
<feature type="binding site" evidence="12">
    <location>
        <position position="68"/>
    </location>
    <ligand>
        <name>S-adenosyl-L-methionine</name>
        <dbReference type="ChEBI" id="CHEBI:59789"/>
    </ligand>
</feature>
<keyword evidence="7 12" id="KW-0411">Iron-sulfur</keyword>
<comment type="pathway">
    <text evidence="12">Cofactor biosynthesis; molybdopterin biosynthesis.</text>
</comment>
<dbReference type="Pfam" id="PF06463">
    <property type="entry name" value="Mob_synth_C"/>
    <property type="match status" value="1"/>
</dbReference>
<dbReference type="InterPro" id="IPR006638">
    <property type="entry name" value="Elp3/MiaA/NifB-like_rSAM"/>
</dbReference>
<dbReference type="EMBL" id="FMWD01000007">
    <property type="protein sequence ID" value="SCZ63444.1"/>
    <property type="molecule type" value="Genomic_DNA"/>
</dbReference>
<evidence type="ECO:0000256" key="6">
    <source>
        <dbReference type="ARBA" id="ARBA00023004"/>
    </source>
</evidence>
<dbReference type="STRING" id="415747.SAMN03097708_02480"/>
<dbReference type="PANTHER" id="PTHR22960:SF0">
    <property type="entry name" value="MOLYBDENUM COFACTOR BIOSYNTHESIS PROTEIN 1"/>
    <property type="match status" value="1"/>
</dbReference>
<dbReference type="InterPro" id="IPR007197">
    <property type="entry name" value="rSAM"/>
</dbReference>
<dbReference type="InterPro" id="IPR040064">
    <property type="entry name" value="MoaA-like"/>
</dbReference>
<accession>A0A1G5QNM1</accession>
<evidence type="ECO:0000256" key="2">
    <source>
        <dbReference type="ARBA" id="ARBA00022485"/>
    </source>
</evidence>
<dbReference type="SFLD" id="SFLDG01386">
    <property type="entry name" value="main_SPASM_domain-containing"/>
    <property type="match status" value="1"/>
</dbReference>
<feature type="binding site" evidence="12">
    <location>
        <position position="190"/>
    </location>
    <ligand>
        <name>S-adenosyl-L-methionine</name>
        <dbReference type="ChEBI" id="CHEBI:59789"/>
    </ligand>
</feature>
<dbReference type="InterPro" id="IPR010505">
    <property type="entry name" value="MoaA_twitch"/>
</dbReference>
<feature type="binding site" evidence="12">
    <location>
        <position position="119"/>
    </location>
    <ligand>
        <name>S-adenosyl-L-methionine</name>
        <dbReference type="ChEBI" id="CHEBI:59789"/>
    </ligand>
</feature>
<feature type="binding site" evidence="12">
    <location>
        <begin position="258"/>
        <end position="260"/>
    </location>
    <ligand>
        <name>GTP</name>
        <dbReference type="ChEBI" id="CHEBI:37565"/>
    </ligand>
</feature>
<feature type="binding site" evidence="12">
    <location>
        <position position="28"/>
    </location>
    <ligand>
        <name>[4Fe-4S] cluster</name>
        <dbReference type="ChEBI" id="CHEBI:49883"/>
        <label>1</label>
        <note>4Fe-4S-S-AdoMet</note>
    </ligand>
</feature>
<evidence type="ECO:0000256" key="9">
    <source>
        <dbReference type="ARBA" id="ARBA00023150"/>
    </source>
</evidence>
<evidence type="ECO:0000256" key="10">
    <source>
        <dbReference type="ARBA" id="ARBA00023239"/>
    </source>
</evidence>
<feature type="binding site" evidence="12">
    <location>
        <position position="25"/>
    </location>
    <ligand>
        <name>[4Fe-4S] cluster</name>
        <dbReference type="ChEBI" id="CHEBI:49883"/>
        <label>1</label>
        <note>4Fe-4S-S-AdoMet</note>
    </ligand>
</feature>
<evidence type="ECO:0000256" key="4">
    <source>
        <dbReference type="ARBA" id="ARBA00022723"/>
    </source>
</evidence>
<feature type="binding site" evidence="12">
    <location>
        <position position="156"/>
    </location>
    <ligand>
        <name>GTP</name>
        <dbReference type="ChEBI" id="CHEBI:37565"/>
    </ligand>
</feature>
<keyword evidence="5 12" id="KW-0547">Nucleotide-binding</keyword>
<dbReference type="InterPro" id="IPR050105">
    <property type="entry name" value="MoCo_biosynth_MoaA/MoaC"/>
</dbReference>
<comment type="function">
    <text evidence="12">Catalyzes the cyclization of GTP to (8S)-3',8-cyclo-7,8-dihydroguanosine 5'-triphosphate.</text>
</comment>
<dbReference type="CDD" id="cd21117">
    <property type="entry name" value="Twitch_MoaA"/>
    <property type="match status" value="1"/>
</dbReference>
<dbReference type="SMART" id="SM00729">
    <property type="entry name" value="Elp3"/>
    <property type="match status" value="1"/>
</dbReference>
<dbReference type="NCBIfam" id="NF001199">
    <property type="entry name" value="PRK00164.2-1"/>
    <property type="match status" value="1"/>
</dbReference>
<dbReference type="HAMAP" id="MF_01225_B">
    <property type="entry name" value="MoaA_B"/>
    <property type="match status" value="1"/>
</dbReference>
<dbReference type="OrthoDB" id="9763993at2"/>
<keyword evidence="8 12" id="KW-0342">GTP-binding</keyword>
<name>A0A1G5QNM1_9GAMM</name>
<evidence type="ECO:0000313" key="15">
    <source>
        <dbReference type="Proteomes" id="UP000199648"/>
    </source>
</evidence>
<keyword evidence="3 12" id="KW-0949">S-adenosyl-L-methionine</keyword>
<dbReference type="InterPro" id="IPR013785">
    <property type="entry name" value="Aldolase_TIM"/>
</dbReference>
<evidence type="ECO:0000256" key="1">
    <source>
        <dbReference type="ARBA" id="ARBA00012167"/>
    </source>
</evidence>
<feature type="binding site" evidence="12">
    <location>
        <position position="256"/>
    </location>
    <ligand>
        <name>[4Fe-4S] cluster</name>
        <dbReference type="ChEBI" id="CHEBI:49883"/>
        <label>2</label>
        <note>4Fe-4S-substrate</note>
    </ligand>
</feature>
<dbReference type="SUPFAM" id="SSF102114">
    <property type="entry name" value="Radical SAM enzymes"/>
    <property type="match status" value="1"/>
</dbReference>
<evidence type="ECO:0000256" key="12">
    <source>
        <dbReference type="HAMAP-Rule" id="MF_01225"/>
    </source>
</evidence>
<evidence type="ECO:0000259" key="13">
    <source>
        <dbReference type="PROSITE" id="PS51918"/>
    </source>
</evidence>
<feature type="domain" description="Radical SAM core" evidence="13">
    <location>
        <begin position="5"/>
        <end position="222"/>
    </location>
</feature>
<dbReference type="AlphaFoldDB" id="A0A1G5QNM1"/>
<dbReference type="InterPro" id="IPR000385">
    <property type="entry name" value="MoaA_NifB_PqqE_Fe-S-bd_CS"/>
</dbReference>
<dbReference type="GO" id="GO:0061799">
    <property type="term" value="F:cyclic pyranopterin monophosphate synthase activity"/>
    <property type="evidence" value="ECO:0007669"/>
    <property type="project" value="TreeGrafter"/>
</dbReference>
<evidence type="ECO:0000256" key="3">
    <source>
        <dbReference type="ARBA" id="ARBA00022691"/>
    </source>
</evidence>
<feature type="binding site" evidence="12">
    <location>
        <position position="27"/>
    </location>
    <ligand>
        <name>S-adenosyl-L-methionine</name>
        <dbReference type="ChEBI" id="CHEBI:59789"/>
    </ligand>
</feature>
<feature type="binding site" evidence="12">
    <location>
        <position position="253"/>
    </location>
    <ligand>
        <name>[4Fe-4S] cluster</name>
        <dbReference type="ChEBI" id="CHEBI:49883"/>
        <label>2</label>
        <note>4Fe-4S-substrate</note>
    </ligand>
</feature>
<dbReference type="SFLD" id="SFLDG01383">
    <property type="entry name" value="cyclic_pyranopterin_phosphate"/>
    <property type="match status" value="1"/>
</dbReference>
<feature type="binding site" evidence="12">
    <location>
        <position position="14"/>
    </location>
    <ligand>
        <name>GTP</name>
        <dbReference type="ChEBI" id="CHEBI:37565"/>
    </ligand>
</feature>
<dbReference type="InterPro" id="IPR058240">
    <property type="entry name" value="rSAM_sf"/>
</dbReference>
<dbReference type="InterPro" id="IPR013483">
    <property type="entry name" value="MoaA"/>
</dbReference>
<comment type="subunit">
    <text evidence="12">Monomer and homodimer.</text>
</comment>
<dbReference type="GO" id="GO:0005525">
    <property type="term" value="F:GTP binding"/>
    <property type="evidence" value="ECO:0007669"/>
    <property type="project" value="UniProtKB-UniRule"/>
</dbReference>
<evidence type="ECO:0000256" key="8">
    <source>
        <dbReference type="ARBA" id="ARBA00023134"/>
    </source>
</evidence>
<evidence type="ECO:0000313" key="14">
    <source>
        <dbReference type="EMBL" id="SCZ63444.1"/>
    </source>
</evidence>
<feature type="binding site" evidence="12">
    <location>
        <position position="270"/>
    </location>
    <ligand>
        <name>[4Fe-4S] cluster</name>
        <dbReference type="ChEBI" id="CHEBI:49883"/>
        <label>2</label>
        <note>4Fe-4S-substrate</note>
    </ligand>
</feature>
<feature type="binding site" evidence="12">
    <location>
        <position position="64"/>
    </location>
    <ligand>
        <name>GTP</name>
        <dbReference type="ChEBI" id="CHEBI:37565"/>
    </ligand>
</feature>
<keyword evidence="10 12" id="KW-0456">Lyase</keyword>
<keyword evidence="4 12" id="KW-0479">Metal-binding</keyword>
<dbReference type="UniPathway" id="UPA00344"/>
<dbReference type="GO" id="GO:0061798">
    <property type="term" value="F:GTP 3',8'-cyclase activity"/>
    <property type="evidence" value="ECO:0007669"/>
    <property type="project" value="UniProtKB-UniRule"/>
</dbReference>
<dbReference type="SFLD" id="SFLDG01067">
    <property type="entry name" value="SPASM/twitch_domain_containing"/>
    <property type="match status" value="1"/>
</dbReference>
<dbReference type="SFLD" id="SFLDS00029">
    <property type="entry name" value="Radical_SAM"/>
    <property type="match status" value="1"/>
</dbReference>
<organism evidence="14 15">
    <name type="scientific">Thiohalomonas denitrificans</name>
    <dbReference type="NCBI Taxonomy" id="415747"/>
    <lineage>
        <taxon>Bacteria</taxon>
        <taxon>Pseudomonadati</taxon>
        <taxon>Pseudomonadota</taxon>
        <taxon>Gammaproteobacteria</taxon>
        <taxon>Thiohalomonadales</taxon>
        <taxon>Thiohalomonadaceae</taxon>
        <taxon>Thiohalomonas</taxon>
    </lineage>
</organism>
<feature type="binding site" evidence="12">
    <location>
        <position position="95"/>
    </location>
    <ligand>
        <name>GTP</name>
        <dbReference type="ChEBI" id="CHEBI:37565"/>
    </ligand>
</feature>
<dbReference type="RefSeq" id="WP_092997569.1">
    <property type="nucleotide sequence ID" value="NZ_FMWD01000007.1"/>
</dbReference>
<dbReference type="NCBIfam" id="TIGR02666">
    <property type="entry name" value="moaA"/>
    <property type="match status" value="1"/>
</dbReference>
<evidence type="ECO:0000256" key="7">
    <source>
        <dbReference type="ARBA" id="ARBA00023014"/>
    </source>
</evidence>
<dbReference type="Proteomes" id="UP000199648">
    <property type="component" value="Unassembled WGS sequence"/>
</dbReference>
<evidence type="ECO:0000256" key="5">
    <source>
        <dbReference type="ARBA" id="ARBA00022741"/>
    </source>
</evidence>
<dbReference type="Pfam" id="PF04055">
    <property type="entry name" value="Radical_SAM"/>
    <property type="match status" value="1"/>
</dbReference>
<keyword evidence="6 12" id="KW-0408">Iron</keyword>
<dbReference type="GO" id="GO:0006777">
    <property type="term" value="P:Mo-molybdopterin cofactor biosynthetic process"/>
    <property type="evidence" value="ECO:0007669"/>
    <property type="project" value="UniProtKB-UniRule"/>
</dbReference>
<dbReference type="PROSITE" id="PS01305">
    <property type="entry name" value="MOAA_NIFB_PQQE"/>
    <property type="match status" value="1"/>
</dbReference>
<sequence length="323" mass="35212">MLKDGHGRQVDYLRVSVTDRCDLRCFYCLPKGFKGFCGHEERLSPEEIGRLVEAFAELGVSRVRLTGGEPLVRTDIVEVCEAVANIPGIEDLSLSTNGIRLGKLAGALKKAGVDRLNVSLDSLRAERFAEITGGGNLQSVLDGVSAAIDAGLTPMKVNAVVMKGINDDEVEAMASYCDAHGITLRFIETMPMGQTGQDAADRFVDLREVRERLEATYELIPDVFPGGGPARYVRISGTDTRIGFITPLSQHFCDTCNRVRVGSDGVLYTCLGNEHAVPLRPWLRDGTREGLIETIRDALARKPARHDFGGDTRVVRYMAQTGG</sequence>
<dbReference type="PANTHER" id="PTHR22960">
    <property type="entry name" value="MOLYBDOPTERIN COFACTOR SYNTHESIS PROTEIN A"/>
    <property type="match status" value="1"/>
</dbReference>
<gene>
    <name evidence="12" type="primary">moaA</name>
    <name evidence="14" type="ORF">SAMN03097708_02480</name>
</gene>
<dbReference type="GO" id="GO:0046872">
    <property type="term" value="F:metal ion binding"/>
    <property type="evidence" value="ECO:0007669"/>
    <property type="project" value="UniProtKB-KW"/>
</dbReference>
<reference evidence="14 15" key="1">
    <citation type="submission" date="2016-10" db="EMBL/GenBank/DDBJ databases">
        <authorList>
            <person name="de Groot N.N."/>
        </authorList>
    </citation>
    <scope>NUCLEOTIDE SEQUENCE [LARGE SCALE GENOMIC DNA]</scope>
    <source>
        <strain evidence="14 15">HLD2</strain>
    </source>
</reference>
<feature type="binding site" evidence="12">
    <location>
        <position position="21"/>
    </location>
    <ligand>
        <name>[4Fe-4S] cluster</name>
        <dbReference type="ChEBI" id="CHEBI:49883"/>
        <label>1</label>
        <note>4Fe-4S-S-AdoMet</note>
    </ligand>
</feature>
<dbReference type="Gene3D" id="3.20.20.70">
    <property type="entry name" value="Aldolase class I"/>
    <property type="match status" value="1"/>
</dbReference>
<keyword evidence="2 12" id="KW-0004">4Fe-4S</keyword>